<sequence length="190" mass="22293">MAKSSQFAWFLNRLRYIFTRHLLLTNIGASCAQIGTADIIQQHINGDVKENGWDWRRTCRMAAIGLVMAPALHCFYRILDSRKFKGTKQQQVLKKLAWDATFMPFFSCTFITVGSLYEGKSFAAAFSEYRRKMWHIWKVDYTLWPPAQLINFYFLPPALRVVYVNLVSLVYNCIMSYIKNNDLHHRTMMD</sequence>
<keyword evidence="5 6" id="KW-0472">Membrane</keyword>
<comment type="subcellular location">
    <subcellularLocation>
        <location evidence="1">Membrane</location>
        <topology evidence="1">Multi-pass membrane protein</topology>
    </subcellularLocation>
</comment>
<dbReference type="EMBL" id="CADEPM010000010">
    <property type="protein sequence ID" value="CAB3410320.1"/>
    <property type="molecule type" value="Genomic_DNA"/>
</dbReference>
<dbReference type="PANTHER" id="PTHR11266:SF8">
    <property type="entry name" value="MPV17-LIKE PROTEIN 2"/>
    <property type="match status" value="1"/>
</dbReference>
<dbReference type="PROSITE" id="PS51257">
    <property type="entry name" value="PROKAR_LIPOPROTEIN"/>
    <property type="match status" value="1"/>
</dbReference>
<organism evidence="7 8">
    <name type="scientific">Caenorhabditis bovis</name>
    <dbReference type="NCBI Taxonomy" id="2654633"/>
    <lineage>
        <taxon>Eukaryota</taxon>
        <taxon>Metazoa</taxon>
        <taxon>Ecdysozoa</taxon>
        <taxon>Nematoda</taxon>
        <taxon>Chromadorea</taxon>
        <taxon>Rhabditida</taxon>
        <taxon>Rhabditina</taxon>
        <taxon>Rhabditomorpha</taxon>
        <taxon>Rhabditoidea</taxon>
        <taxon>Rhabditidae</taxon>
        <taxon>Peloderinae</taxon>
        <taxon>Caenorhabditis</taxon>
    </lineage>
</organism>
<feature type="transmembrane region" description="Helical" evidence="6">
    <location>
        <begin position="100"/>
        <end position="117"/>
    </location>
</feature>
<dbReference type="GO" id="GO:0016020">
    <property type="term" value="C:membrane"/>
    <property type="evidence" value="ECO:0007669"/>
    <property type="project" value="UniProtKB-SubCell"/>
</dbReference>
<evidence type="ECO:0000256" key="4">
    <source>
        <dbReference type="ARBA" id="ARBA00022989"/>
    </source>
</evidence>
<dbReference type="Pfam" id="PF04117">
    <property type="entry name" value="Mpv17_PMP22"/>
    <property type="match status" value="1"/>
</dbReference>
<dbReference type="GO" id="GO:0005739">
    <property type="term" value="C:mitochondrion"/>
    <property type="evidence" value="ECO:0007669"/>
    <property type="project" value="TreeGrafter"/>
</dbReference>
<comment type="similarity">
    <text evidence="2 6">Belongs to the peroxisomal membrane protein PXMP2/4 family.</text>
</comment>
<dbReference type="GO" id="GO:0061668">
    <property type="term" value="P:mitochondrial ribosome assembly"/>
    <property type="evidence" value="ECO:0007669"/>
    <property type="project" value="TreeGrafter"/>
</dbReference>
<feature type="transmembrane region" description="Helical" evidence="6">
    <location>
        <begin position="61"/>
        <end position="79"/>
    </location>
</feature>
<dbReference type="OrthoDB" id="10267969at2759"/>
<evidence type="ECO:0008006" key="9">
    <source>
        <dbReference type="Google" id="ProtNLM"/>
    </source>
</evidence>
<dbReference type="AlphaFoldDB" id="A0A8S1FFE9"/>
<dbReference type="Proteomes" id="UP000494206">
    <property type="component" value="Unassembled WGS sequence"/>
</dbReference>
<keyword evidence="3 6" id="KW-0812">Transmembrane</keyword>
<keyword evidence="4 6" id="KW-1133">Transmembrane helix</keyword>
<reference evidence="7 8" key="1">
    <citation type="submission" date="2020-04" db="EMBL/GenBank/DDBJ databases">
        <authorList>
            <person name="Laetsch R D."/>
            <person name="Stevens L."/>
            <person name="Kumar S."/>
            <person name="Blaxter L. M."/>
        </authorList>
    </citation>
    <scope>NUCLEOTIDE SEQUENCE [LARGE SCALE GENOMIC DNA]</scope>
</reference>
<evidence type="ECO:0000313" key="8">
    <source>
        <dbReference type="Proteomes" id="UP000494206"/>
    </source>
</evidence>
<dbReference type="PANTHER" id="PTHR11266">
    <property type="entry name" value="PEROXISOMAL MEMBRANE PROTEIN 2, PXMP2 MPV17"/>
    <property type="match status" value="1"/>
</dbReference>
<name>A0A8S1FFE9_9PELO</name>
<keyword evidence="8" id="KW-1185">Reference proteome</keyword>
<accession>A0A8S1FFE9</accession>
<gene>
    <name evidence="7" type="ORF">CBOVIS_LOCUS11863</name>
</gene>
<evidence type="ECO:0000313" key="7">
    <source>
        <dbReference type="EMBL" id="CAB3410320.1"/>
    </source>
</evidence>
<evidence type="ECO:0000256" key="1">
    <source>
        <dbReference type="ARBA" id="ARBA00004141"/>
    </source>
</evidence>
<proteinExistence type="inferred from homology"/>
<protein>
    <recommendedName>
        <fullName evidence="9">Mpv17-like protein 2</fullName>
    </recommendedName>
</protein>
<evidence type="ECO:0000256" key="6">
    <source>
        <dbReference type="RuleBase" id="RU363053"/>
    </source>
</evidence>
<evidence type="ECO:0000256" key="3">
    <source>
        <dbReference type="ARBA" id="ARBA00022692"/>
    </source>
</evidence>
<dbReference type="InterPro" id="IPR007248">
    <property type="entry name" value="Mpv17_PMP22"/>
</dbReference>
<evidence type="ECO:0000256" key="5">
    <source>
        <dbReference type="ARBA" id="ARBA00023136"/>
    </source>
</evidence>
<comment type="caution">
    <text evidence="7">The sequence shown here is derived from an EMBL/GenBank/DDBJ whole genome shotgun (WGS) entry which is preliminary data.</text>
</comment>
<evidence type="ECO:0000256" key="2">
    <source>
        <dbReference type="ARBA" id="ARBA00006824"/>
    </source>
</evidence>